<dbReference type="EMBL" id="ABEU02000002">
    <property type="protein sequence ID" value="PNR59599.1"/>
    <property type="molecule type" value="Genomic_DNA"/>
</dbReference>
<dbReference type="EnsemblPlants" id="Pp3c2_8589V3.1">
    <property type="protein sequence ID" value="PAC:32935011.CDS.1"/>
    <property type="gene ID" value="Pp3c2_8589"/>
</dbReference>
<reference evidence="1 3" key="2">
    <citation type="journal article" date="2018" name="Plant J.">
        <title>The Physcomitrella patens chromosome-scale assembly reveals moss genome structure and evolution.</title>
        <authorList>
            <person name="Lang D."/>
            <person name="Ullrich K.K."/>
            <person name="Murat F."/>
            <person name="Fuchs J."/>
            <person name="Jenkins J."/>
            <person name="Haas F.B."/>
            <person name="Piednoel M."/>
            <person name="Gundlach H."/>
            <person name="Van Bel M."/>
            <person name="Meyberg R."/>
            <person name="Vives C."/>
            <person name="Morata J."/>
            <person name="Symeonidi A."/>
            <person name="Hiss M."/>
            <person name="Muchero W."/>
            <person name="Kamisugi Y."/>
            <person name="Saleh O."/>
            <person name="Blanc G."/>
            <person name="Decker E.L."/>
            <person name="van Gessel N."/>
            <person name="Grimwood J."/>
            <person name="Hayes R.D."/>
            <person name="Graham S.W."/>
            <person name="Gunter L.E."/>
            <person name="McDaniel S.F."/>
            <person name="Hoernstein S.N.W."/>
            <person name="Larsson A."/>
            <person name="Li F.W."/>
            <person name="Perroud P.F."/>
            <person name="Phillips J."/>
            <person name="Ranjan P."/>
            <person name="Rokshar D.S."/>
            <person name="Rothfels C.J."/>
            <person name="Schneider L."/>
            <person name="Shu S."/>
            <person name="Stevenson D.W."/>
            <person name="Thummler F."/>
            <person name="Tillich M."/>
            <person name="Villarreal Aguilar J.C."/>
            <person name="Widiez T."/>
            <person name="Wong G.K."/>
            <person name="Wymore A."/>
            <person name="Zhang Y."/>
            <person name="Zimmer A.D."/>
            <person name="Quatrano R.S."/>
            <person name="Mayer K.F.X."/>
            <person name="Goodstein D."/>
            <person name="Casacuberta J.M."/>
            <person name="Vandepoele K."/>
            <person name="Reski R."/>
            <person name="Cuming A.C."/>
            <person name="Tuskan G.A."/>
            <person name="Maumus F."/>
            <person name="Salse J."/>
            <person name="Schmutz J."/>
            <person name="Rensing S.A."/>
        </authorList>
    </citation>
    <scope>NUCLEOTIDE SEQUENCE [LARGE SCALE GENOMIC DNA]</scope>
    <source>
        <strain evidence="2 3">cv. Gransden 2004</strain>
    </source>
</reference>
<reference evidence="2" key="3">
    <citation type="submission" date="2020-12" db="UniProtKB">
        <authorList>
            <consortium name="EnsemblPlants"/>
        </authorList>
    </citation>
    <scope>IDENTIFICATION</scope>
</reference>
<protein>
    <submittedName>
        <fullName evidence="1 2">Uncharacterized protein</fullName>
    </submittedName>
</protein>
<accession>A0A2K1L0P5</accession>
<evidence type="ECO:0000313" key="3">
    <source>
        <dbReference type="Proteomes" id="UP000006727"/>
    </source>
</evidence>
<dbReference type="Gramene" id="Pp3c2_8589V3.1">
    <property type="protein sequence ID" value="PAC:32935011.CDS.1"/>
    <property type="gene ID" value="Pp3c2_8589"/>
</dbReference>
<evidence type="ECO:0000313" key="2">
    <source>
        <dbReference type="EnsemblPlants" id="PAC:32935011.CDS.1"/>
    </source>
</evidence>
<dbReference type="InParanoid" id="A0A2K1L0P5"/>
<sequence>MRPLRVVLQRTYQQAESPRNDDKGCAEGVCCRVALVGSISSGRDGSNRDFRGRGHRIKPCNGSCRRCVSDSVQRSMRNTVISSRDYAQTGESQGRIRDKVLSDPARSVTHMGVCSEVRSRCKVECQY</sequence>
<dbReference type="AlphaFoldDB" id="A0A2K1L0P5"/>
<keyword evidence="3" id="KW-1185">Reference proteome</keyword>
<reference evidence="1 3" key="1">
    <citation type="journal article" date="2008" name="Science">
        <title>The Physcomitrella genome reveals evolutionary insights into the conquest of land by plants.</title>
        <authorList>
            <person name="Rensing S."/>
            <person name="Lang D."/>
            <person name="Zimmer A."/>
            <person name="Terry A."/>
            <person name="Salamov A."/>
            <person name="Shapiro H."/>
            <person name="Nishiyama T."/>
            <person name="Perroud P.-F."/>
            <person name="Lindquist E."/>
            <person name="Kamisugi Y."/>
            <person name="Tanahashi T."/>
            <person name="Sakakibara K."/>
            <person name="Fujita T."/>
            <person name="Oishi K."/>
            <person name="Shin-I T."/>
            <person name="Kuroki Y."/>
            <person name="Toyoda A."/>
            <person name="Suzuki Y."/>
            <person name="Hashimoto A."/>
            <person name="Yamaguchi K."/>
            <person name="Sugano A."/>
            <person name="Kohara Y."/>
            <person name="Fujiyama A."/>
            <person name="Anterola A."/>
            <person name="Aoki S."/>
            <person name="Ashton N."/>
            <person name="Barbazuk W.B."/>
            <person name="Barker E."/>
            <person name="Bennetzen J."/>
            <person name="Bezanilla M."/>
            <person name="Blankenship R."/>
            <person name="Cho S.H."/>
            <person name="Dutcher S."/>
            <person name="Estelle M."/>
            <person name="Fawcett J.A."/>
            <person name="Gundlach H."/>
            <person name="Hanada K."/>
            <person name="Heyl A."/>
            <person name="Hicks K.A."/>
            <person name="Hugh J."/>
            <person name="Lohr M."/>
            <person name="Mayer K."/>
            <person name="Melkozernov A."/>
            <person name="Murata T."/>
            <person name="Nelson D."/>
            <person name="Pils B."/>
            <person name="Prigge M."/>
            <person name="Reiss B."/>
            <person name="Renner T."/>
            <person name="Rombauts S."/>
            <person name="Rushton P."/>
            <person name="Sanderfoot A."/>
            <person name="Schween G."/>
            <person name="Shiu S.-H."/>
            <person name="Stueber K."/>
            <person name="Theodoulou F.L."/>
            <person name="Tu H."/>
            <person name="Van de Peer Y."/>
            <person name="Verrier P.J."/>
            <person name="Waters E."/>
            <person name="Wood A."/>
            <person name="Yang L."/>
            <person name="Cove D."/>
            <person name="Cuming A."/>
            <person name="Hasebe M."/>
            <person name="Lucas S."/>
            <person name="Mishler D.B."/>
            <person name="Reski R."/>
            <person name="Grigoriev I."/>
            <person name="Quatrano R.S."/>
            <person name="Boore J.L."/>
        </authorList>
    </citation>
    <scope>NUCLEOTIDE SEQUENCE [LARGE SCALE GENOMIC DNA]</scope>
    <source>
        <strain evidence="2 3">cv. Gransden 2004</strain>
    </source>
</reference>
<organism evidence="1">
    <name type="scientific">Physcomitrium patens</name>
    <name type="common">Spreading-leaved earth moss</name>
    <name type="synonym">Physcomitrella patens</name>
    <dbReference type="NCBI Taxonomy" id="3218"/>
    <lineage>
        <taxon>Eukaryota</taxon>
        <taxon>Viridiplantae</taxon>
        <taxon>Streptophyta</taxon>
        <taxon>Embryophyta</taxon>
        <taxon>Bryophyta</taxon>
        <taxon>Bryophytina</taxon>
        <taxon>Bryopsida</taxon>
        <taxon>Funariidae</taxon>
        <taxon>Funariales</taxon>
        <taxon>Funariaceae</taxon>
        <taxon>Physcomitrium</taxon>
    </lineage>
</organism>
<gene>
    <name evidence="1" type="ORF">PHYPA_002391</name>
</gene>
<proteinExistence type="predicted"/>
<name>A0A2K1L0P5_PHYPA</name>
<dbReference type="Proteomes" id="UP000006727">
    <property type="component" value="Chromosome 2"/>
</dbReference>
<evidence type="ECO:0000313" key="1">
    <source>
        <dbReference type="EMBL" id="PNR59599.1"/>
    </source>
</evidence>